<evidence type="ECO:0000256" key="2">
    <source>
        <dbReference type="ARBA" id="ARBA00022475"/>
    </source>
</evidence>
<evidence type="ECO:0000256" key="5">
    <source>
        <dbReference type="ARBA" id="ARBA00023136"/>
    </source>
</evidence>
<keyword evidence="4 7" id="KW-1133">Transmembrane helix</keyword>
<gene>
    <name evidence="9" type="ORF">IAA63_04350</name>
</gene>
<evidence type="ECO:0000256" key="7">
    <source>
        <dbReference type="SAM" id="Phobius"/>
    </source>
</evidence>
<dbReference type="GO" id="GO:0005886">
    <property type="term" value="C:plasma membrane"/>
    <property type="evidence" value="ECO:0007669"/>
    <property type="project" value="UniProtKB-SubCell"/>
</dbReference>
<dbReference type="InterPro" id="IPR003838">
    <property type="entry name" value="ABC3_permease_C"/>
</dbReference>
<comment type="subcellular location">
    <subcellularLocation>
        <location evidence="1">Cell membrane</location>
        <topology evidence="1">Multi-pass membrane protein</topology>
    </subcellularLocation>
</comment>
<accession>A0A9D1T5J4</accession>
<evidence type="ECO:0000256" key="3">
    <source>
        <dbReference type="ARBA" id="ARBA00022692"/>
    </source>
</evidence>
<comment type="caution">
    <text evidence="9">The sequence shown here is derived from an EMBL/GenBank/DDBJ whole genome shotgun (WGS) entry which is preliminary data.</text>
</comment>
<proteinExistence type="inferred from homology"/>
<keyword evidence="5 7" id="KW-0472">Membrane</keyword>
<feature type="domain" description="ABC3 transporter permease C-terminal" evidence="8">
    <location>
        <begin position="161"/>
        <end position="285"/>
    </location>
</feature>
<feature type="transmembrane region" description="Helical" evidence="7">
    <location>
        <begin position="640"/>
        <end position="662"/>
    </location>
</feature>
<evidence type="ECO:0000256" key="4">
    <source>
        <dbReference type="ARBA" id="ARBA00022989"/>
    </source>
</evidence>
<dbReference type="Proteomes" id="UP000886723">
    <property type="component" value="Unassembled WGS sequence"/>
</dbReference>
<evidence type="ECO:0000256" key="6">
    <source>
        <dbReference type="ARBA" id="ARBA00038076"/>
    </source>
</evidence>
<feature type="transmembrane region" description="Helical" evidence="7">
    <location>
        <begin position="332"/>
        <end position="350"/>
    </location>
</feature>
<dbReference type="PANTHER" id="PTHR30572:SF4">
    <property type="entry name" value="ABC TRANSPORTER PERMEASE YTRF"/>
    <property type="match status" value="1"/>
</dbReference>
<dbReference type="AlphaFoldDB" id="A0A9D1T5J4"/>
<feature type="transmembrane region" description="Helical" evidence="7">
    <location>
        <begin position="695"/>
        <end position="713"/>
    </location>
</feature>
<organism evidence="9 10">
    <name type="scientific">Candidatus Pullilachnospira stercoravium</name>
    <dbReference type="NCBI Taxonomy" id="2840913"/>
    <lineage>
        <taxon>Bacteria</taxon>
        <taxon>Bacillati</taxon>
        <taxon>Bacillota</taxon>
        <taxon>Clostridia</taxon>
        <taxon>Lachnospirales</taxon>
        <taxon>Lachnospiraceae</taxon>
        <taxon>Lachnospiraceae incertae sedis</taxon>
        <taxon>Candidatus Pullilachnospira</taxon>
    </lineage>
</organism>
<reference evidence="9" key="1">
    <citation type="submission" date="2020-10" db="EMBL/GenBank/DDBJ databases">
        <authorList>
            <person name="Gilroy R."/>
        </authorList>
    </citation>
    <scope>NUCLEOTIDE SEQUENCE</scope>
    <source>
        <strain evidence="9">ChiBcec2-4451</strain>
    </source>
</reference>
<reference evidence="9" key="2">
    <citation type="journal article" date="2021" name="PeerJ">
        <title>Extensive microbial diversity within the chicken gut microbiome revealed by metagenomics and culture.</title>
        <authorList>
            <person name="Gilroy R."/>
            <person name="Ravi A."/>
            <person name="Getino M."/>
            <person name="Pursley I."/>
            <person name="Horton D.L."/>
            <person name="Alikhan N.F."/>
            <person name="Baker D."/>
            <person name="Gharbi K."/>
            <person name="Hall N."/>
            <person name="Watson M."/>
            <person name="Adriaenssens E.M."/>
            <person name="Foster-Nyarko E."/>
            <person name="Jarju S."/>
            <person name="Secka A."/>
            <person name="Antonio M."/>
            <person name="Oren A."/>
            <person name="Chaudhuri R.R."/>
            <person name="La Ragione R."/>
            <person name="Hildebrand F."/>
            <person name="Pallen M.J."/>
        </authorList>
    </citation>
    <scope>NUCLEOTIDE SEQUENCE</scope>
    <source>
        <strain evidence="9">ChiBcec2-4451</strain>
    </source>
</reference>
<evidence type="ECO:0000313" key="9">
    <source>
        <dbReference type="EMBL" id="HIV12357.1"/>
    </source>
</evidence>
<protein>
    <submittedName>
        <fullName evidence="9">ABC transporter permease</fullName>
    </submittedName>
</protein>
<feature type="transmembrane region" description="Helical" evidence="7">
    <location>
        <begin position="153"/>
        <end position="176"/>
    </location>
</feature>
<dbReference type="InterPro" id="IPR050250">
    <property type="entry name" value="Macrolide_Exporter_MacB"/>
</dbReference>
<dbReference type="PANTHER" id="PTHR30572">
    <property type="entry name" value="MEMBRANE COMPONENT OF TRANSPORTER-RELATED"/>
    <property type="match status" value="1"/>
</dbReference>
<sequence length="771" mass="86155">MGVQQGESRLYERNHQQVHVTRNDGEAATMMATVLEGRLPEGEGEVAAEKWTLLNLGIEPAVNQRISLTDPDTGQEEEFLLTGILSDIYANKKYGLLTLSAACSPQPEEENLVYLKFSEGTNYEEKTTRLQEELGIAKDQIRECPAREDRGRLYLLDAELAGLILLICMVVFYGVYRISLLSRLPQYGVLRAIGMTRKELRGVMLRELYLIYLPAVPAGICLGLLTARGILLVSGDADSQVYLHNEAVRFSLEIPVLPILLCAAAAAVCIGGICLAAAKKAIRQPVIGMITGNPGGRGDAGTVCEIGRAGSKTGMLFRIGCKYLRKDLRTTGFVILTICVGVMLFTGLAYKARTLNIYREDTRELYYLNGQYAMTMQYFNQTGQGISRDSAREIAGTEGIRNVKTSSALPVRVLDDEEIRRNEEYYDRYNQSLEEIYGYSSAGFDGRDSVYKSFLCGYNTAALKALRPYVLEGDFDPEGLREDEVILAVLRTDNTGENQTPASYREGTPLMDYHAGDTIRIKYRADLETDLPEYENFSDTNARYVYRTYRVAAVVSFAYMYDCRRTVYPLLITDDRFIRQIAPDSAIQCMYLDGDAGMSQERQTQLERQLIRAGSRNSNVSTRSLISEIRQNEMFYYKQMVYITGIAVTAFVLVLINMANTLRYRMQSRSREICMLRAVGLSIPMVRRMLLFENLTMGGAAIVLSFVVLQPVLRYLYAASDMKAFGHGFSFDAAAFLLVAAGALAVCAALSVRILKVWKSRNVAEGIGRFE</sequence>
<dbReference type="GO" id="GO:0022857">
    <property type="term" value="F:transmembrane transporter activity"/>
    <property type="evidence" value="ECO:0007669"/>
    <property type="project" value="TreeGrafter"/>
</dbReference>
<feature type="transmembrane region" description="Helical" evidence="7">
    <location>
        <begin position="733"/>
        <end position="752"/>
    </location>
</feature>
<name>A0A9D1T5J4_9FIRM</name>
<evidence type="ECO:0000259" key="8">
    <source>
        <dbReference type="Pfam" id="PF02687"/>
    </source>
</evidence>
<evidence type="ECO:0000313" key="10">
    <source>
        <dbReference type="Proteomes" id="UP000886723"/>
    </source>
</evidence>
<keyword evidence="2" id="KW-1003">Cell membrane</keyword>
<feature type="domain" description="ABC3 transporter permease C-terminal" evidence="8">
    <location>
        <begin position="646"/>
        <end position="752"/>
    </location>
</feature>
<feature type="transmembrane region" description="Helical" evidence="7">
    <location>
        <begin position="254"/>
        <end position="278"/>
    </location>
</feature>
<comment type="similarity">
    <text evidence="6">Belongs to the ABC-4 integral membrane protein family.</text>
</comment>
<dbReference type="Pfam" id="PF02687">
    <property type="entry name" value="FtsX"/>
    <property type="match status" value="2"/>
</dbReference>
<keyword evidence="3 7" id="KW-0812">Transmembrane</keyword>
<evidence type="ECO:0000256" key="1">
    <source>
        <dbReference type="ARBA" id="ARBA00004651"/>
    </source>
</evidence>
<feature type="transmembrane region" description="Helical" evidence="7">
    <location>
        <begin position="208"/>
        <end position="234"/>
    </location>
</feature>
<dbReference type="EMBL" id="DVON01000092">
    <property type="protein sequence ID" value="HIV12357.1"/>
    <property type="molecule type" value="Genomic_DNA"/>
</dbReference>